<dbReference type="STRING" id="1798382.A3D77_00300"/>
<evidence type="ECO:0000259" key="1">
    <source>
        <dbReference type="Pfam" id="PF01593"/>
    </source>
</evidence>
<proteinExistence type="predicted"/>
<dbReference type="Gene3D" id="3.50.50.60">
    <property type="entry name" value="FAD/NAD(P)-binding domain"/>
    <property type="match status" value="1"/>
</dbReference>
<accession>A0A1F5ZLF0</accession>
<protein>
    <recommendedName>
        <fullName evidence="1">Amine oxidase domain-containing protein</fullName>
    </recommendedName>
</protein>
<gene>
    <name evidence="2" type="ORF">A3D77_00300</name>
</gene>
<organism evidence="2 3">
    <name type="scientific">Candidatus Gottesmanbacteria bacterium RIFCSPHIGHO2_02_FULL_39_11</name>
    <dbReference type="NCBI Taxonomy" id="1798382"/>
    <lineage>
        <taxon>Bacteria</taxon>
        <taxon>Candidatus Gottesmaniibacteriota</taxon>
    </lineage>
</organism>
<sequence length="413" mass="47355">MKIAIVGAGFTGLSAALRLSQKGHFVVIFEKENRIGGLSATYQEKDWKYPVEKHYHHWFTNDSYAIYLIRELGLGDGLFFKSTETSTYFNGKMYPFNSPSDILSFDPLPIPDRIRLGLISAYLKILPASFAQQLEKYTSVAWIKKYYGENVYKVVWEPLLKGKFGPFTDIVNAAWFWARIKKRTFKLGYIKGGYQTVLSALEKKLRSNGVKIVLNTSFDPKKNGFDKVIVTTPSPVFLNLYPAVSAEYKKRILSIPRLHALNLLLITKEKFLSDVYWLNINDRSFPFIAVVQQTNLTDASWYGGNHLTYVANYLPPDHPYLKMNAEDLYKKFLPYLKKINPSFNFALSIEHCALFHGPFAQPVFPIHYSKIIPTFDTPVPNVYLANMDMVYPWDRGTNYAIELGEKIANLISK</sequence>
<name>A0A1F5ZLF0_9BACT</name>
<dbReference type="InterPro" id="IPR050464">
    <property type="entry name" value="Zeta_carotene_desat/Oxidored"/>
</dbReference>
<evidence type="ECO:0000313" key="3">
    <source>
        <dbReference type="Proteomes" id="UP000176923"/>
    </source>
</evidence>
<comment type="caution">
    <text evidence="2">The sequence shown here is derived from an EMBL/GenBank/DDBJ whole genome shotgun (WGS) entry which is preliminary data.</text>
</comment>
<dbReference type="InterPro" id="IPR036188">
    <property type="entry name" value="FAD/NAD-bd_sf"/>
</dbReference>
<feature type="domain" description="Amine oxidase" evidence="1">
    <location>
        <begin position="10"/>
        <end position="409"/>
    </location>
</feature>
<dbReference type="PANTHER" id="PTHR42923:SF46">
    <property type="entry name" value="AMINE OXIDASE"/>
    <property type="match status" value="1"/>
</dbReference>
<dbReference type="Pfam" id="PF01593">
    <property type="entry name" value="Amino_oxidase"/>
    <property type="match status" value="1"/>
</dbReference>
<dbReference type="SUPFAM" id="SSF51905">
    <property type="entry name" value="FAD/NAD(P)-binding domain"/>
    <property type="match status" value="1"/>
</dbReference>
<dbReference type="GO" id="GO:0016491">
    <property type="term" value="F:oxidoreductase activity"/>
    <property type="evidence" value="ECO:0007669"/>
    <property type="project" value="InterPro"/>
</dbReference>
<dbReference type="InterPro" id="IPR002937">
    <property type="entry name" value="Amino_oxidase"/>
</dbReference>
<reference evidence="2 3" key="1">
    <citation type="journal article" date="2016" name="Nat. Commun.">
        <title>Thousands of microbial genomes shed light on interconnected biogeochemical processes in an aquifer system.</title>
        <authorList>
            <person name="Anantharaman K."/>
            <person name="Brown C.T."/>
            <person name="Hug L.A."/>
            <person name="Sharon I."/>
            <person name="Castelle C.J."/>
            <person name="Probst A.J."/>
            <person name="Thomas B.C."/>
            <person name="Singh A."/>
            <person name="Wilkins M.J."/>
            <person name="Karaoz U."/>
            <person name="Brodie E.L."/>
            <person name="Williams K.H."/>
            <person name="Hubbard S.S."/>
            <person name="Banfield J.F."/>
        </authorList>
    </citation>
    <scope>NUCLEOTIDE SEQUENCE [LARGE SCALE GENOMIC DNA]</scope>
</reference>
<evidence type="ECO:0000313" key="2">
    <source>
        <dbReference type="EMBL" id="OGG13154.1"/>
    </source>
</evidence>
<dbReference type="NCBIfam" id="NF005560">
    <property type="entry name" value="PRK07233.1"/>
    <property type="match status" value="1"/>
</dbReference>
<dbReference type="PRINTS" id="PR00419">
    <property type="entry name" value="ADXRDTASE"/>
</dbReference>
<dbReference type="Proteomes" id="UP000176923">
    <property type="component" value="Unassembled WGS sequence"/>
</dbReference>
<dbReference type="EMBL" id="MFJL01000039">
    <property type="protein sequence ID" value="OGG13154.1"/>
    <property type="molecule type" value="Genomic_DNA"/>
</dbReference>
<dbReference type="PANTHER" id="PTHR42923">
    <property type="entry name" value="PROTOPORPHYRINOGEN OXIDASE"/>
    <property type="match status" value="1"/>
</dbReference>
<dbReference type="AlphaFoldDB" id="A0A1F5ZLF0"/>